<sequence length="267" mass="30830">MGDPLDNPCNTTVKEEPVDEQLLDNLEGLQGKLKYISTQMDDLVKEPLDGPLDSEMDVLVKEESSVNRSISGNKQRVYFIGDSQINILVKTNLFREYDVVNWAFPGKRTDEILEEVRNKIQERTKRGVRVEENAIVVIWVGTNDVLQGKCEPFIIYFRKSMKLFRRLFRRILLVTLPPILKPPHKTPCKESVIRMNKCIASFNNSNKKVNIRSINPSQICLKLDGSVRLELYEQKIGNKFTREDEIQLNLMAFKIIASKIKEIFCLL</sequence>
<organism evidence="1">
    <name type="scientific">Cacopsylla melanoneura</name>
    <dbReference type="NCBI Taxonomy" id="428564"/>
    <lineage>
        <taxon>Eukaryota</taxon>
        <taxon>Metazoa</taxon>
        <taxon>Ecdysozoa</taxon>
        <taxon>Arthropoda</taxon>
        <taxon>Hexapoda</taxon>
        <taxon>Insecta</taxon>
        <taxon>Pterygota</taxon>
        <taxon>Neoptera</taxon>
        <taxon>Paraneoptera</taxon>
        <taxon>Hemiptera</taxon>
        <taxon>Sternorrhyncha</taxon>
        <taxon>Psylloidea</taxon>
        <taxon>Psyllidae</taxon>
        <taxon>Psyllinae</taxon>
        <taxon>Cacopsylla</taxon>
    </lineage>
</organism>
<dbReference type="GO" id="GO:0016788">
    <property type="term" value="F:hydrolase activity, acting on ester bonds"/>
    <property type="evidence" value="ECO:0007669"/>
    <property type="project" value="InterPro"/>
</dbReference>
<dbReference type="InterPro" id="IPR001087">
    <property type="entry name" value="GDSL"/>
</dbReference>
<dbReference type="SUPFAM" id="SSF52266">
    <property type="entry name" value="SGNH hydrolase"/>
    <property type="match status" value="1"/>
</dbReference>
<protein>
    <submittedName>
        <fullName evidence="1">Uncharacterized protein</fullName>
    </submittedName>
</protein>
<accession>A0A8D9A5T4</accession>
<dbReference type="InterPro" id="IPR036514">
    <property type="entry name" value="SGNH_hydro_sf"/>
</dbReference>
<name>A0A8D9A5T4_9HEMI</name>
<dbReference type="EMBL" id="HBUF01548573">
    <property type="protein sequence ID" value="CAG6758046.1"/>
    <property type="molecule type" value="Transcribed_RNA"/>
</dbReference>
<dbReference type="Gene3D" id="3.40.50.1110">
    <property type="entry name" value="SGNH hydrolase"/>
    <property type="match status" value="1"/>
</dbReference>
<evidence type="ECO:0000313" key="1">
    <source>
        <dbReference type="EMBL" id="CAG6758046.1"/>
    </source>
</evidence>
<proteinExistence type="predicted"/>
<dbReference type="AlphaFoldDB" id="A0A8D9A5T4"/>
<dbReference type="Pfam" id="PF00657">
    <property type="entry name" value="Lipase_GDSL"/>
    <property type="match status" value="1"/>
</dbReference>
<reference evidence="1" key="1">
    <citation type="submission" date="2021-05" db="EMBL/GenBank/DDBJ databases">
        <authorList>
            <person name="Alioto T."/>
            <person name="Alioto T."/>
            <person name="Gomez Garrido J."/>
        </authorList>
    </citation>
    <scope>NUCLEOTIDE SEQUENCE</scope>
</reference>
<dbReference type="CDD" id="cd00229">
    <property type="entry name" value="SGNH_hydrolase"/>
    <property type="match status" value="1"/>
</dbReference>